<dbReference type="InterPro" id="IPR012337">
    <property type="entry name" value="RNaseH-like_sf"/>
</dbReference>
<name>A0AAD8ZEN4_9TELE</name>
<evidence type="ECO:0000313" key="3">
    <source>
        <dbReference type="Proteomes" id="UP001239994"/>
    </source>
</evidence>
<dbReference type="Pfam" id="PF00665">
    <property type="entry name" value="rve"/>
    <property type="match status" value="1"/>
</dbReference>
<dbReference type="SUPFAM" id="SSF53098">
    <property type="entry name" value="Ribonuclease H-like"/>
    <property type="match status" value="1"/>
</dbReference>
<dbReference type="EMBL" id="JAROKS010000012">
    <property type="protein sequence ID" value="KAK1798059.1"/>
    <property type="molecule type" value="Genomic_DNA"/>
</dbReference>
<evidence type="ECO:0000259" key="1">
    <source>
        <dbReference type="PROSITE" id="PS50994"/>
    </source>
</evidence>
<accession>A0AAD8ZEN4</accession>
<comment type="caution">
    <text evidence="2">The sequence shown here is derived from an EMBL/GenBank/DDBJ whole genome shotgun (WGS) entry which is preliminary data.</text>
</comment>
<feature type="domain" description="Integrase catalytic" evidence="1">
    <location>
        <begin position="1"/>
        <end position="171"/>
    </location>
</feature>
<dbReference type="Gene3D" id="3.30.420.10">
    <property type="entry name" value="Ribonuclease H-like superfamily/Ribonuclease H"/>
    <property type="match status" value="1"/>
</dbReference>
<dbReference type="InterPro" id="IPR001584">
    <property type="entry name" value="Integrase_cat-core"/>
</dbReference>
<dbReference type="InterPro" id="IPR036397">
    <property type="entry name" value="RNaseH_sf"/>
</dbReference>
<dbReference type="Proteomes" id="UP001239994">
    <property type="component" value="Unassembled WGS sequence"/>
</dbReference>
<reference evidence="2" key="1">
    <citation type="submission" date="2023-03" db="EMBL/GenBank/DDBJ databases">
        <title>Electrophorus voltai genome.</title>
        <authorList>
            <person name="Bian C."/>
        </authorList>
    </citation>
    <scope>NUCLEOTIDE SEQUENCE</scope>
    <source>
        <strain evidence="2">CB-2022</strain>
        <tissue evidence="2">Muscle</tissue>
    </source>
</reference>
<keyword evidence="3" id="KW-1185">Reference proteome</keyword>
<dbReference type="GO" id="GO:0015074">
    <property type="term" value="P:DNA integration"/>
    <property type="evidence" value="ECO:0007669"/>
    <property type="project" value="InterPro"/>
</dbReference>
<dbReference type="AlphaFoldDB" id="A0AAD8ZEN4"/>
<dbReference type="PANTHER" id="PTHR37984:SF5">
    <property type="entry name" value="PROTEIN NYNRIN-LIKE"/>
    <property type="match status" value="1"/>
</dbReference>
<dbReference type="InterPro" id="IPR050951">
    <property type="entry name" value="Retrovirus_Pol_polyprotein"/>
</dbReference>
<gene>
    <name evidence="2" type="ORF">P4O66_000561</name>
</gene>
<proteinExistence type="predicted"/>
<dbReference type="PANTHER" id="PTHR37984">
    <property type="entry name" value="PROTEIN CBG26694"/>
    <property type="match status" value="1"/>
</dbReference>
<sequence length="193" mass="21852">MEPDVRAFVNSCRTCTQCKDTRTRPAGLLHPLPPSSGNMVILVVVDRFSKAGCFFALPKLQLAKEMAQFLLTQVVRLHGLPSDIVSDHGPQFTSQFWGAFCQLFGAEVSFHPQFNGQTERVNQDLERALHCLASSCPSSWSEHLLWVEFTHNTLWHSSLGMSPFEYQFRYALLMFADQETDVGVRSAEKTVRR</sequence>
<dbReference type="GO" id="GO:0003676">
    <property type="term" value="F:nucleic acid binding"/>
    <property type="evidence" value="ECO:0007669"/>
    <property type="project" value="InterPro"/>
</dbReference>
<protein>
    <recommendedName>
        <fullName evidence="1">Integrase catalytic domain-containing protein</fullName>
    </recommendedName>
</protein>
<evidence type="ECO:0000313" key="2">
    <source>
        <dbReference type="EMBL" id="KAK1798059.1"/>
    </source>
</evidence>
<dbReference type="PROSITE" id="PS50994">
    <property type="entry name" value="INTEGRASE"/>
    <property type="match status" value="1"/>
</dbReference>
<organism evidence="2 3">
    <name type="scientific">Electrophorus voltai</name>
    <dbReference type="NCBI Taxonomy" id="2609070"/>
    <lineage>
        <taxon>Eukaryota</taxon>
        <taxon>Metazoa</taxon>
        <taxon>Chordata</taxon>
        <taxon>Craniata</taxon>
        <taxon>Vertebrata</taxon>
        <taxon>Euteleostomi</taxon>
        <taxon>Actinopterygii</taxon>
        <taxon>Neopterygii</taxon>
        <taxon>Teleostei</taxon>
        <taxon>Ostariophysi</taxon>
        <taxon>Gymnotiformes</taxon>
        <taxon>Gymnotoidei</taxon>
        <taxon>Gymnotidae</taxon>
        <taxon>Electrophorus</taxon>
    </lineage>
</organism>